<dbReference type="AlphaFoldDB" id="A0A6J5XYG1"/>
<gene>
    <name evidence="1" type="ORF">ORAREDHAP_LOCUS46086</name>
</gene>
<protein>
    <submittedName>
        <fullName evidence="1">Uncharacterized protein</fullName>
    </submittedName>
</protein>
<evidence type="ECO:0000313" key="1">
    <source>
        <dbReference type="EMBL" id="CAB4318946.1"/>
    </source>
</evidence>
<organism evidence="1 2">
    <name type="scientific">Prunus armeniaca</name>
    <name type="common">Apricot</name>
    <name type="synonym">Armeniaca vulgaris</name>
    <dbReference type="NCBI Taxonomy" id="36596"/>
    <lineage>
        <taxon>Eukaryota</taxon>
        <taxon>Viridiplantae</taxon>
        <taxon>Streptophyta</taxon>
        <taxon>Embryophyta</taxon>
        <taxon>Tracheophyta</taxon>
        <taxon>Spermatophyta</taxon>
        <taxon>Magnoliopsida</taxon>
        <taxon>eudicotyledons</taxon>
        <taxon>Gunneridae</taxon>
        <taxon>Pentapetalae</taxon>
        <taxon>rosids</taxon>
        <taxon>fabids</taxon>
        <taxon>Rosales</taxon>
        <taxon>Rosaceae</taxon>
        <taxon>Amygdaloideae</taxon>
        <taxon>Amygdaleae</taxon>
        <taxon>Prunus</taxon>
    </lineage>
</organism>
<reference evidence="2" key="1">
    <citation type="journal article" date="2020" name="Genome Biol.">
        <title>Gamete binning: chromosome-level and haplotype-resolved genome assembly enabled by high-throughput single-cell sequencing of gamete genomes.</title>
        <authorList>
            <person name="Campoy J.A."/>
            <person name="Sun H."/>
            <person name="Goel M."/>
            <person name="Jiao W.-B."/>
            <person name="Folz-Donahue K."/>
            <person name="Wang N."/>
            <person name="Rubio M."/>
            <person name="Liu C."/>
            <person name="Kukat C."/>
            <person name="Ruiz D."/>
            <person name="Huettel B."/>
            <person name="Schneeberger K."/>
        </authorList>
    </citation>
    <scope>NUCLEOTIDE SEQUENCE [LARGE SCALE GENOMIC DNA]</scope>
    <source>
        <strain evidence="2">cv. Rojo Pasion</strain>
    </source>
</reference>
<sequence length="86" mass="9821">MGPLDLQQAILIDERRFDDESCGSRFFFVSMNLDWQHQHVHLSEVVVHLSANWDWTPPVPASNTPRVLITLHPSSNSLPLSRSTLE</sequence>
<dbReference type="Proteomes" id="UP000507245">
    <property type="component" value="Unassembled WGS sequence"/>
</dbReference>
<name>A0A6J5XYG1_PRUAR</name>
<evidence type="ECO:0000313" key="2">
    <source>
        <dbReference type="Proteomes" id="UP000507245"/>
    </source>
</evidence>
<accession>A0A6J5XYG1</accession>
<proteinExistence type="predicted"/>
<dbReference type="EMBL" id="CAEKKB010000007">
    <property type="protein sequence ID" value="CAB4318946.1"/>
    <property type="molecule type" value="Genomic_DNA"/>
</dbReference>
<keyword evidence="2" id="KW-1185">Reference proteome</keyword>